<dbReference type="EMBL" id="CP035758">
    <property type="protein sequence ID" value="QBD76068.1"/>
    <property type="molecule type" value="Genomic_DNA"/>
</dbReference>
<gene>
    <name evidence="1" type="ORF">EPA93_08635</name>
</gene>
<proteinExistence type="predicted"/>
<sequence length="81" mass="8404">MMYELNEQELEMVAGGKGHKKAAADPINGNGKTDLGIDINGSAKGGLLGKDLVFTKIIGQDINVMGESVKFVVGVGISEAI</sequence>
<dbReference type="RefSeq" id="WP_129886663.1">
    <property type="nucleotide sequence ID" value="NZ_CP035758.1"/>
</dbReference>
<protein>
    <recommendedName>
        <fullName evidence="3">Bacteriocin</fullName>
    </recommendedName>
</protein>
<name>A0A4P6JLH9_KTERU</name>
<keyword evidence="2" id="KW-1185">Reference proteome</keyword>
<reference evidence="1 2" key="1">
    <citation type="submission" date="2019-01" db="EMBL/GenBank/DDBJ databases">
        <title>Ktedonosporobacter rubrisoli SCAWS-G2.</title>
        <authorList>
            <person name="Huang Y."/>
            <person name="Yan B."/>
        </authorList>
    </citation>
    <scope>NUCLEOTIDE SEQUENCE [LARGE SCALE GENOMIC DNA]</scope>
    <source>
        <strain evidence="1 2">SCAWS-G2</strain>
    </source>
</reference>
<evidence type="ECO:0000313" key="1">
    <source>
        <dbReference type="EMBL" id="QBD76068.1"/>
    </source>
</evidence>
<dbReference type="KEGG" id="kbs:EPA93_08635"/>
<dbReference type="Proteomes" id="UP000290365">
    <property type="component" value="Chromosome"/>
</dbReference>
<dbReference type="AlphaFoldDB" id="A0A4P6JLH9"/>
<evidence type="ECO:0000313" key="2">
    <source>
        <dbReference type="Proteomes" id="UP000290365"/>
    </source>
</evidence>
<accession>A0A4P6JLH9</accession>
<evidence type="ECO:0008006" key="3">
    <source>
        <dbReference type="Google" id="ProtNLM"/>
    </source>
</evidence>
<organism evidence="1 2">
    <name type="scientific">Ktedonosporobacter rubrisoli</name>
    <dbReference type="NCBI Taxonomy" id="2509675"/>
    <lineage>
        <taxon>Bacteria</taxon>
        <taxon>Bacillati</taxon>
        <taxon>Chloroflexota</taxon>
        <taxon>Ktedonobacteria</taxon>
        <taxon>Ktedonobacterales</taxon>
        <taxon>Ktedonosporobacteraceae</taxon>
        <taxon>Ktedonosporobacter</taxon>
    </lineage>
</organism>